<proteinExistence type="predicted"/>
<organism evidence="1 2">
    <name type="scientific">Malikia spinosa</name>
    <dbReference type="NCBI Taxonomy" id="86180"/>
    <lineage>
        <taxon>Bacteria</taxon>
        <taxon>Pseudomonadati</taxon>
        <taxon>Pseudomonadota</taxon>
        <taxon>Betaproteobacteria</taxon>
        <taxon>Burkholderiales</taxon>
        <taxon>Comamonadaceae</taxon>
        <taxon>Malikia</taxon>
    </lineage>
</organism>
<comment type="caution">
    <text evidence="1">The sequence shown here is derived from an EMBL/GenBank/DDBJ whole genome shotgun (WGS) entry which is preliminary data.</text>
</comment>
<sequence>MSDGTLTEHQDGGATLGSDRHMVCLQAAFELEALAGILPGLVPDHEPSHLTVRGIAGRIRSLSRVLMSGLSDDSEPVAYLEREVFGTAQREAA</sequence>
<protein>
    <submittedName>
        <fullName evidence="1">Uncharacterized protein</fullName>
    </submittedName>
</protein>
<dbReference type="Proteomes" id="UP000481947">
    <property type="component" value="Unassembled WGS sequence"/>
</dbReference>
<dbReference type="EMBL" id="VYSB01000002">
    <property type="protein sequence ID" value="MYZ51174.1"/>
    <property type="molecule type" value="Genomic_DNA"/>
</dbReference>
<gene>
    <name evidence="1" type="ORF">F5985_03235</name>
</gene>
<dbReference type="AlphaFoldDB" id="A0A7C9IWR4"/>
<reference evidence="1 2" key="1">
    <citation type="submission" date="2019-09" db="EMBL/GenBank/DDBJ databases">
        <title>Identification of Malikia spinosa a prominent benzene-, toluene-, and ethylbenzene-degrading bacterium: enrichment, isolation and whole genome sequencing.</title>
        <authorList>
            <person name="Tancsics A."/>
            <person name="Revesz F."/>
            <person name="Kriszt B."/>
        </authorList>
    </citation>
    <scope>NUCLEOTIDE SEQUENCE [LARGE SCALE GENOMIC DNA]</scope>
    <source>
        <strain evidence="1 2">AB6</strain>
    </source>
</reference>
<name>A0A7C9IWR4_9BURK</name>
<accession>A0A7C9IWR4</accession>
<evidence type="ECO:0000313" key="1">
    <source>
        <dbReference type="EMBL" id="MYZ51174.1"/>
    </source>
</evidence>
<evidence type="ECO:0000313" key="2">
    <source>
        <dbReference type="Proteomes" id="UP000481947"/>
    </source>
</evidence>
<dbReference type="RefSeq" id="WP_161124298.1">
    <property type="nucleotide sequence ID" value="NZ_VYSB01000002.1"/>
</dbReference>